<gene>
    <name evidence="1" type="ORF">32HC_5</name>
</gene>
<dbReference type="KEGG" id="vg:18505968"/>
<name>W8EAC9_9CAUD</name>
<dbReference type="OrthoDB" id="36972at10239"/>
<dbReference type="RefSeq" id="YP_009009476.1">
    <property type="nucleotide sequence ID" value="NC_023602.1"/>
</dbReference>
<reference evidence="1 2" key="1">
    <citation type="journal article" date="2014" name="Genome Announc.">
        <title>Complete genome sequences of nine mycobacteriophages.</title>
        <authorList>
            <person name="Franceschelli J.J."/>
            <person name="Suarez C.A."/>
            <person name="Teran L."/>
            <person name="Raya R.R."/>
            <person name="Morbidoni H.R."/>
        </authorList>
    </citation>
    <scope>NUCLEOTIDE SEQUENCE [LARGE SCALE GENOMIC DNA]</scope>
</reference>
<dbReference type="Proteomes" id="UP000201080">
    <property type="component" value="Segment"/>
</dbReference>
<evidence type="ECO:0000313" key="1">
    <source>
        <dbReference type="EMBL" id="AHJ86283.1"/>
    </source>
</evidence>
<proteinExistence type="predicted"/>
<evidence type="ECO:0000313" key="2">
    <source>
        <dbReference type="Proteomes" id="UP000201080"/>
    </source>
</evidence>
<keyword evidence="2" id="KW-1185">Reference proteome</keyword>
<organism evidence="1 2">
    <name type="scientific">Mycobacterium phage 32HC</name>
    <dbReference type="NCBI Taxonomy" id="1445729"/>
    <lineage>
        <taxon>Viruses</taxon>
        <taxon>Duplodnaviria</taxon>
        <taxon>Heunggongvirae</taxon>
        <taxon>Uroviricota</taxon>
        <taxon>Caudoviricetes</taxon>
        <taxon>Trigintaduovirus</taxon>
        <taxon>Trigintaduovirus 32HC</taxon>
    </lineage>
</organism>
<dbReference type="EMBL" id="KJ028219">
    <property type="protein sequence ID" value="AHJ86283.1"/>
    <property type="molecule type" value="Genomic_DNA"/>
</dbReference>
<sequence length="65" mass="7272">MGYNVKPEHYVTCMCGKVCKGHAAHSNHAKKCELEIAFTAYYVAAIESDQRPMSRADWLAQRSAP</sequence>
<accession>W8EAC9</accession>
<protein>
    <submittedName>
        <fullName evidence="1">Uncharacterized protein</fullName>
    </submittedName>
</protein>